<organism evidence="2 3">
    <name type="scientific">Eutrema salsugineum</name>
    <name type="common">Saltwater cress</name>
    <name type="synonym">Sisymbrium salsugineum</name>
    <dbReference type="NCBI Taxonomy" id="72664"/>
    <lineage>
        <taxon>Eukaryota</taxon>
        <taxon>Viridiplantae</taxon>
        <taxon>Streptophyta</taxon>
        <taxon>Embryophyta</taxon>
        <taxon>Tracheophyta</taxon>
        <taxon>Spermatophyta</taxon>
        <taxon>Magnoliopsida</taxon>
        <taxon>eudicotyledons</taxon>
        <taxon>Gunneridae</taxon>
        <taxon>Pentapetalae</taxon>
        <taxon>rosids</taxon>
        <taxon>malvids</taxon>
        <taxon>Brassicales</taxon>
        <taxon>Brassicaceae</taxon>
        <taxon>Eutremeae</taxon>
        <taxon>Eutrema</taxon>
    </lineage>
</organism>
<keyword evidence="3" id="KW-1185">Reference proteome</keyword>
<evidence type="ECO:0000259" key="1">
    <source>
        <dbReference type="Pfam" id="PF03478"/>
    </source>
</evidence>
<name>V4KPC3_EUTSA</name>
<dbReference type="PANTHER" id="PTHR44259">
    <property type="entry name" value="OS07G0183000 PROTEIN-RELATED"/>
    <property type="match status" value="1"/>
</dbReference>
<dbReference type="Pfam" id="PF03478">
    <property type="entry name" value="Beta-prop_KIB1-4"/>
    <property type="match status" value="1"/>
</dbReference>
<evidence type="ECO:0000313" key="2">
    <source>
        <dbReference type="EMBL" id="ESQ39750.1"/>
    </source>
</evidence>
<evidence type="ECO:0000313" key="3">
    <source>
        <dbReference type="Proteomes" id="UP000030689"/>
    </source>
</evidence>
<dbReference type="Gramene" id="ESQ39750">
    <property type="protein sequence ID" value="ESQ39750"/>
    <property type="gene ID" value="EUTSA_v10001118mg"/>
</dbReference>
<dbReference type="KEGG" id="eus:EUTSA_v10001118mg"/>
<dbReference type="InterPro" id="IPR005174">
    <property type="entry name" value="KIB1-4_b-propeller"/>
</dbReference>
<dbReference type="Proteomes" id="UP000030689">
    <property type="component" value="Unassembled WGS sequence"/>
</dbReference>
<reference evidence="2 3" key="1">
    <citation type="journal article" date="2013" name="Front. Plant Sci.">
        <title>The Reference Genome of the Halophytic Plant Eutrema salsugineum.</title>
        <authorList>
            <person name="Yang R."/>
            <person name="Jarvis D.E."/>
            <person name="Chen H."/>
            <person name="Beilstein M.A."/>
            <person name="Grimwood J."/>
            <person name="Jenkins J."/>
            <person name="Shu S."/>
            <person name="Prochnik S."/>
            <person name="Xin M."/>
            <person name="Ma C."/>
            <person name="Schmutz J."/>
            <person name="Wing R.A."/>
            <person name="Mitchell-Olds T."/>
            <person name="Schumaker K.S."/>
            <person name="Wang X."/>
        </authorList>
    </citation>
    <scope>NUCLEOTIDE SEQUENCE [LARGE SCALE GENOMIC DNA]</scope>
</reference>
<proteinExistence type="predicted"/>
<dbReference type="OrthoDB" id="1044565at2759"/>
<feature type="domain" description="KIB1-4 beta-propeller" evidence="1">
    <location>
        <begin position="115"/>
        <end position="354"/>
    </location>
</feature>
<feature type="non-terminal residue" evidence="2">
    <location>
        <position position="1"/>
    </location>
</feature>
<protein>
    <recommendedName>
        <fullName evidence="1">KIB1-4 beta-propeller domain-containing protein</fullName>
    </recommendedName>
</protein>
<dbReference type="PANTHER" id="PTHR44259:SF97">
    <property type="entry name" value="DUF295 DOMAIN-CONTAINING PROTEIN"/>
    <property type="match status" value="1"/>
</dbReference>
<dbReference type="AlphaFoldDB" id="V4KPC3"/>
<gene>
    <name evidence="2" type="ORF">EUTSA_v10001118mg</name>
</gene>
<dbReference type="EMBL" id="KI517465">
    <property type="protein sequence ID" value="ESQ39750.1"/>
    <property type="molecule type" value="Genomic_DNA"/>
</dbReference>
<sequence>FNVYLLTFWQRHNNKMARLFSSMPMYPYVLIDRILNGQVSSDGHIETRMVSNTEKKILIMNEEIAKEIRDAMNTGYCCKKDRLRVSKFSHSIHITRDDYDLSDLKVSRPLPWLPLGSRTIKVDTLPSLPLGSQIINAVTMSSCEREDINNHKDFVAVLKLSGSQLKVYRSASPVGPHLRWNDIENVHEYMSPFSSLMFSKKDQKFYIPSPGGAYLCSFDLNFKEKDTPELVSLWINLLPPIVLHSLADLIPMTRTDHMVESPSGEQFFINWYYGDDLTDYNVEKFGHKTKRFMVFKVEESSTDKNRKNMTYTENIGDLCIFLGRDEAFSLEASSSPGLKPNCIYFVGYNYGVFDLNTQICTLFSTEEGPLRSTGFPYWPPPLYITPI</sequence>
<accession>V4KPC3</accession>
<dbReference type="InterPro" id="IPR050942">
    <property type="entry name" value="F-box_BR-signaling"/>
</dbReference>